<name>A0ABT3U326_9ACTN</name>
<keyword evidence="4" id="KW-1185">Reference proteome</keyword>
<keyword evidence="1" id="KW-0418">Kinase</keyword>
<keyword evidence="1" id="KW-0808">Transferase</keyword>
<feature type="domain" description="Histidine kinase/HSP90-like ATPase" evidence="2">
    <location>
        <begin position="10"/>
        <end position="120"/>
    </location>
</feature>
<dbReference type="InterPro" id="IPR003594">
    <property type="entry name" value="HATPase_dom"/>
</dbReference>
<sequence>MEAHQLALSLPATPAAASEARHRAVDAIAGWGSGLGAEVVHTAELLVSELVTNAIQYAGTGSVSLAVCLDEAVLRIEVRDTSPVLPQPALPDADSECGRGLFLVAALADRYHAEPTETGKRCWAEIDLTSKPSQEVASFPPLQRSC</sequence>
<dbReference type="Proteomes" id="UP001163064">
    <property type="component" value="Unassembled WGS sequence"/>
</dbReference>
<evidence type="ECO:0000256" key="1">
    <source>
        <dbReference type="ARBA" id="ARBA00022527"/>
    </source>
</evidence>
<comment type="caution">
    <text evidence="3">The sequence shown here is derived from an EMBL/GenBank/DDBJ whole genome shotgun (WGS) entry which is preliminary data.</text>
</comment>
<evidence type="ECO:0000313" key="3">
    <source>
        <dbReference type="EMBL" id="MCX3063722.1"/>
    </source>
</evidence>
<reference evidence="3" key="1">
    <citation type="submission" date="2022-10" db="EMBL/GenBank/DDBJ databases">
        <title>Streptomyces beihaiensis sp. nov., a chitin degrading actinobacterium, isolated from shrimp pond soil.</title>
        <authorList>
            <person name="Xie J."/>
            <person name="Shen N."/>
        </authorList>
    </citation>
    <scope>NUCLEOTIDE SEQUENCE</scope>
    <source>
        <strain evidence="3">GXMU-J5</strain>
    </source>
</reference>
<dbReference type="PANTHER" id="PTHR35526">
    <property type="entry name" value="ANTI-SIGMA-F FACTOR RSBW-RELATED"/>
    <property type="match status" value="1"/>
</dbReference>
<dbReference type="PANTHER" id="PTHR35526:SF3">
    <property type="entry name" value="ANTI-SIGMA-F FACTOR RSBW"/>
    <property type="match status" value="1"/>
</dbReference>
<dbReference type="GO" id="GO:0005524">
    <property type="term" value="F:ATP binding"/>
    <property type="evidence" value="ECO:0007669"/>
    <property type="project" value="UniProtKB-KW"/>
</dbReference>
<protein>
    <submittedName>
        <fullName evidence="3">ATP-binding protein</fullName>
    </submittedName>
</protein>
<organism evidence="3 4">
    <name type="scientific">Streptomyces beihaiensis</name>
    <dbReference type="NCBI Taxonomy" id="2984495"/>
    <lineage>
        <taxon>Bacteria</taxon>
        <taxon>Bacillati</taxon>
        <taxon>Actinomycetota</taxon>
        <taxon>Actinomycetes</taxon>
        <taxon>Kitasatosporales</taxon>
        <taxon>Streptomycetaceae</taxon>
        <taxon>Streptomyces</taxon>
    </lineage>
</organism>
<gene>
    <name evidence="3" type="ORF">OFY01_28990</name>
</gene>
<evidence type="ECO:0000313" key="4">
    <source>
        <dbReference type="Proteomes" id="UP001163064"/>
    </source>
</evidence>
<keyword evidence="3" id="KW-0067">ATP-binding</keyword>
<dbReference type="Pfam" id="PF13581">
    <property type="entry name" value="HATPase_c_2"/>
    <property type="match status" value="1"/>
</dbReference>
<evidence type="ECO:0000259" key="2">
    <source>
        <dbReference type="Pfam" id="PF13581"/>
    </source>
</evidence>
<keyword evidence="3" id="KW-0547">Nucleotide-binding</keyword>
<dbReference type="EMBL" id="JAPHNL010000320">
    <property type="protein sequence ID" value="MCX3063722.1"/>
    <property type="molecule type" value="Genomic_DNA"/>
</dbReference>
<dbReference type="RefSeq" id="WP_266604890.1">
    <property type="nucleotide sequence ID" value="NZ_JAPHNL010000320.1"/>
</dbReference>
<proteinExistence type="predicted"/>
<accession>A0ABT3U326</accession>
<dbReference type="CDD" id="cd16936">
    <property type="entry name" value="HATPase_RsbW-like"/>
    <property type="match status" value="1"/>
</dbReference>
<dbReference type="InterPro" id="IPR050267">
    <property type="entry name" value="Anti-sigma-factor_SerPK"/>
</dbReference>
<keyword evidence="1" id="KW-0723">Serine/threonine-protein kinase</keyword>
<dbReference type="InterPro" id="IPR036890">
    <property type="entry name" value="HATPase_C_sf"/>
</dbReference>
<dbReference type="SUPFAM" id="SSF55874">
    <property type="entry name" value="ATPase domain of HSP90 chaperone/DNA topoisomerase II/histidine kinase"/>
    <property type="match status" value="1"/>
</dbReference>
<dbReference type="Gene3D" id="3.30.565.10">
    <property type="entry name" value="Histidine kinase-like ATPase, C-terminal domain"/>
    <property type="match status" value="1"/>
</dbReference>